<accession>A0A4Y2T4J4</accession>
<protein>
    <submittedName>
        <fullName evidence="2">Uncharacterized protein</fullName>
    </submittedName>
</protein>
<reference evidence="2 3" key="1">
    <citation type="journal article" date="2019" name="Sci. Rep.">
        <title>Orb-weaving spider Araneus ventricosus genome elucidates the spidroin gene catalogue.</title>
        <authorList>
            <person name="Kono N."/>
            <person name="Nakamura H."/>
            <person name="Ohtoshi R."/>
            <person name="Moran D.A.P."/>
            <person name="Shinohara A."/>
            <person name="Yoshida Y."/>
            <person name="Fujiwara M."/>
            <person name="Mori M."/>
            <person name="Tomita M."/>
            <person name="Arakawa K."/>
        </authorList>
    </citation>
    <scope>NUCLEOTIDE SEQUENCE [LARGE SCALE GENOMIC DNA]</scope>
</reference>
<comment type="caution">
    <text evidence="2">The sequence shown here is derived from an EMBL/GenBank/DDBJ whole genome shotgun (WGS) entry which is preliminary data.</text>
</comment>
<keyword evidence="3" id="KW-1185">Reference proteome</keyword>
<dbReference type="EMBL" id="BGPR01026052">
    <property type="protein sequence ID" value="GBN95477.1"/>
    <property type="molecule type" value="Genomic_DNA"/>
</dbReference>
<gene>
    <name evidence="2" type="ORF">AVEN_32731_1</name>
</gene>
<dbReference type="AlphaFoldDB" id="A0A4Y2T4J4"/>
<evidence type="ECO:0000313" key="2">
    <source>
        <dbReference type="EMBL" id="GBN95477.1"/>
    </source>
</evidence>
<evidence type="ECO:0000256" key="1">
    <source>
        <dbReference type="SAM" id="MobiDB-lite"/>
    </source>
</evidence>
<proteinExistence type="predicted"/>
<organism evidence="2 3">
    <name type="scientific">Araneus ventricosus</name>
    <name type="common">Orbweaver spider</name>
    <name type="synonym">Epeira ventricosa</name>
    <dbReference type="NCBI Taxonomy" id="182803"/>
    <lineage>
        <taxon>Eukaryota</taxon>
        <taxon>Metazoa</taxon>
        <taxon>Ecdysozoa</taxon>
        <taxon>Arthropoda</taxon>
        <taxon>Chelicerata</taxon>
        <taxon>Arachnida</taxon>
        <taxon>Araneae</taxon>
        <taxon>Araneomorphae</taxon>
        <taxon>Entelegynae</taxon>
        <taxon>Araneoidea</taxon>
        <taxon>Araneidae</taxon>
        <taxon>Araneus</taxon>
    </lineage>
</organism>
<dbReference type="Proteomes" id="UP000499080">
    <property type="component" value="Unassembled WGS sequence"/>
</dbReference>
<name>A0A4Y2T4J4_ARAVE</name>
<sequence>MERSLLTARLHRDQPPLSLRNTGPFLRPVLRPSFPPRCSRVFLCGPLSWERGKGTSHNIVSFNNNQMMRATPQLASPLQFPPPQQRA</sequence>
<evidence type="ECO:0000313" key="3">
    <source>
        <dbReference type="Proteomes" id="UP000499080"/>
    </source>
</evidence>
<feature type="region of interest" description="Disordered" evidence="1">
    <location>
        <begin position="1"/>
        <end position="24"/>
    </location>
</feature>